<comment type="caution">
    <text evidence="2">The sequence shown here is derived from an EMBL/GenBank/DDBJ whole genome shotgun (WGS) entry which is preliminary data.</text>
</comment>
<sequence>MQLSSSQSIKGFSFVEILVVTGVISILVGVSVAGYKQFNERQKLIAAGQEMKNIIRDAQSRAYTGEIDCSDLACGCMSTSFGYDPSSSYLTGWRVDFNGRTIEGVCTNGNTFSQKTFDSFSLSPEVTIAQHPGPNPTGVLFRPFPSSVSNEATVCIRSDGLSDQEYAITVRDGGTITDSGGLRKKDGASCILL</sequence>
<keyword evidence="1" id="KW-1133">Transmembrane helix</keyword>
<dbReference type="EMBL" id="MFJL01000022">
    <property type="protein sequence ID" value="OGG15589.1"/>
    <property type="molecule type" value="Genomic_DNA"/>
</dbReference>
<evidence type="ECO:0000256" key="1">
    <source>
        <dbReference type="SAM" id="Phobius"/>
    </source>
</evidence>
<proteinExistence type="predicted"/>
<name>A0A1F5ZT21_9BACT</name>
<dbReference type="Proteomes" id="UP000176923">
    <property type="component" value="Unassembled WGS sequence"/>
</dbReference>
<dbReference type="InterPro" id="IPR045584">
    <property type="entry name" value="Pilin-like"/>
</dbReference>
<keyword evidence="1" id="KW-0472">Membrane</keyword>
<accession>A0A1F5ZT21</accession>
<feature type="transmembrane region" description="Helical" evidence="1">
    <location>
        <begin position="12"/>
        <end position="35"/>
    </location>
</feature>
<reference evidence="2 3" key="1">
    <citation type="journal article" date="2016" name="Nat. Commun.">
        <title>Thousands of microbial genomes shed light on interconnected biogeochemical processes in an aquifer system.</title>
        <authorList>
            <person name="Anantharaman K."/>
            <person name="Brown C.T."/>
            <person name="Hug L.A."/>
            <person name="Sharon I."/>
            <person name="Castelle C.J."/>
            <person name="Probst A.J."/>
            <person name="Thomas B.C."/>
            <person name="Singh A."/>
            <person name="Wilkins M.J."/>
            <person name="Karaoz U."/>
            <person name="Brodie E.L."/>
            <person name="Williams K.H."/>
            <person name="Hubbard S.S."/>
            <person name="Banfield J.F."/>
        </authorList>
    </citation>
    <scope>NUCLEOTIDE SEQUENCE [LARGE SCALE GENOMIC DNA]</scope>
</reference>
<organism evidence="2 3">
    <name type="scientific">Candidatus Gottesmanbacteria bacterium RIFCSPHIGHO2_02_FULL_39_11</name>
    <dbReference type="NCBI Taxonomy" id="1798382"/>
    <lineage>
        <taxon>Bacteria</taxon>
        <taxon>Candidatus Gottesmaniibacteriota</taxon>
    </lineage>
</organism>
<dbReference type="SUPFAM" id="SSF54523">
    <property type="entry name" value="Pili subunits"/>
    <property type="match status" value="1"/>
</dbReference>
<evidence type="ECO:0000313" key="3">
    <source>
        <dbReference type="Proteomes" id="UP000176923"/>
    </source>
</evidence>
<evidence type="ECO:0000313" key="2">
    <source>
        <dbReference type="EMBL" id="OGG15589.1"/>
    </source>
</evidence>
<keyword evidence="1" id="KW-0812">Transmembrane</keyword>
<dbReference type="AlphaFoldDB" id="A0A1F5ZT21"/>
<protein>
    <recommendedName>
        <fullName evidence="4">General secretion pathway GspH domain-containing protein</fullName>
    </recommendedName>
</protein>
<dbReference type="Gene3D" id="3.30.700.10">
    <property type="entry name" value="Glycoprotein, Type 4 Pilin"/>
    <property type="match status" value="1"/>
</dbReference>
<evidence type="ECO:0008006" key="4">
    <source>
        <dbReference type="Google" id="ProtNLM"/>
    </source>
</evidence>
<gene>
    <name evidence="2" type="ORF">A3D77_02735</name>
</gene>
<dbReference type="STRING" id="1798382.A3D77_02735"/>